<dbReference type="Pfam" id="PF21531">
    <property type="entry name" value="Rv2175c_wHTH"/>
    <property type="match status" value="1"/>
</dbReference>
<organism evidence="3">
    <name type="scientific">freshwater metagenome</name>
    <dbReference type="NCBI Taxonomy" id="449393"/>
    <lineage>
        <taxon>unclassified sequences</taxon>
        <taxon>metagenomes</taxon>
        <taxon>ecological metagenomes</taxon>
    </lineage>
</organism>
<feature type="domain" description="DNA-binding protein Rv2175c wHTH" evidence="2">
    <location>
        <begin position="5"/>
        <end position="51"/>
    </location>
</feature>
<dbReference type="Pfam" id="PF18367">
    <property type="entry name" value="Rv2175c_C"/>
    <property type="match status" value="1"/>
</dbReference>
<sequence length="113" mass="12461">MTDKTDVVWLTVPEVCERLGLTPGKVHRLVEDRALLGTKIEGIFRIPEVFLDGGEPLKDLRGTVVVLLDGGFTDDDATRWLLERNDALAVAPIDALRGGRKSEVRRLAQTLAL</sequence>
<dbReference type="EMBL" id="CAEZTM010000001">
    <property type="protein sequence ID" value="CAB4560296.1"/>
    <property type="molecule type" value="Genomic_DNA"/>
</dbReference>
<dbReference type="InterPro" id="IPR041098">
    <property type="entry name" value="Rv2175c_C"/>
</dbReference>
<reference evidence="3" key="1">
    <citation type="submission" date="2020-05" db="EMBL/GenBank/DDBJ databases">
        <authorList>
            <person name="Chiriac C."/>
            <person name="Salcher M."/>
            <person name="Ghai R."/>
            <person name="Kavagutti S V."/>
        </authorList>
    </citation>
    <scope>NUCLEOTIDE SEQUENCE</scope>
</reference>
<evidence type="ECO:0000259" key="2">
    <source>
        <dbReference type="Pfam" id="PF21531"/>
    </source>
</evidence>
<evidence type="ECO:0000259" key="1">
    <source>
        <dbReference type="Pfam" id="PF18367"/>
    </source>
</evidence>
<proteinExistence type="predicted"/>
<evidence type="ECO:0000313" key="3">
    <source>
        <dbReference type="EMBL" id="CAB4560296.1"/>
    </source>
</evidence>
<protein>
    <submittedName>
        <fullName evidence="3">Unannotated protein</fullName>
    </submittedName>
</protein>
<name>A0A6J6DAG4_9ZZZZ</name>
<gene>
    <name evidence="3" type="ORF">UFOPK1684_00028</name>
</gene>
<dbReference type="AlphaFoldDB" id="A0A6J6DAG4"/>
<dbReference type="InterPro" id="IPR048576">
    <property type="entry name" value="Rv2175c_wHTH"/>
</dbReference>
<feature type="domain" description="Rv2175c C-terminal" evidence="1">
    <location>
        <begin position="58"/>
        <end position="112"/>
    </location>
</feature>
<dbReference type="GO" id="GO:0003677">
    <property type="term" value="F:DNA binding"/>
    <property type="evidence" value="ECO:0007669"/>
    <property type="project" value="InterPro"/>
</dbReference>
<accession>A0A6J6DAG4</accession>